<keyword evidence="2" id="KW-1185">Reference proteome</keyword>
<accession>A0A5D2F4V1</accession>
<sequence>MLSFCISVRVVCVSLLQSIRTGARRRARVKEAVLGTVPGEPNPSWLLVTSRSFRPGLYEPTSRISGHECRLLLRHRSATRVWVRVSLRLGLWGYWVKDFGHNYWAAIDLV</sequence>
<reference evidence="1 2" key="1">
    <citation type="submission" date="2019-06" db="EMBL/GenBank/DDBJ databases">
        <title>WGS assembly of Gossypium darwinii.</title>
        <authorList>
            <person name="Chen Z.J."/>
            <person name="Sreedasyam A."/>
            <person name="Ando A."/>
            <person name="Song Q."/>
            <person name="De L."/>
            <person name="Hulse-Kemp A."/>
            <person name="Ding M."/>
            <person name="Ye W."/>
            <person name="Kirkbride R."/>
            <person name="Jenkins J."/>
            <person name="Plott C."/>
            <person name="Lovell J."/>
            <person name="Lin Y.-M."/>
            <person name="Vaughn R."/>
            <person name="Liu B."/>
            <person name="Li W."/>
            <person name="Simpson S."/>
            <person name="Scheffler B."/>
            <person name="Saski C."/>
            <person name="Grover C."/>
            <person name="Hu G."/>
            <person name="Conover J."/>
            <person name="Carlson J."/>
            <person name="Shu S."/>
            <person name="Boston L."/>
            <person name="Williams M."/>
            <person name="Peterson D."/>
            <person name="Mcgee K."/>
            <person name="Jones D."/>
            <person name="Wendel J."/>
            <person name="Stelly D."/>
            <person name="Grimwood J."/>
            <person name="Schmutz J."/>
        </authorList>
    </citation>
    <scope>NUCLEOTIDE SEQUENCE [LARGE SCALE GENOMIC DNA]</scope>
    <source>
        <strain evidence="1">1808015.09</strain>
    </source>
</reference>
<protein>
    <submittedName>
        <fullName evidence="1">Uncharacterized protein</fullName>
    </submittedName>
</protein>
<dbReference type="AlphaFoldDB" id="A0A5D2F4V1"/>
<gene>
    <name evidence="1" type="ORF">ES288_A09G022500v1</name>
</gene>
<dbReference type="Proteomes" id="UP000323506">
    <property type="component" value="Chromosome A09"/>
</dbReference>
<proteinExistence type="predicted"/>
<dbReference type="EMBL" id="CM017696">
    <property type="protein sequence ID" value="TYH01004.1"/>
    <property type="molecule type" value="Genomic_DNA"/>
</dbReference>
<evidence type="ECO:0000313" key="2">
    <source>
        <dbReference type="Proteomes" id="UP000323506"/>
    </source>
</evidence>
<name>A0A5D2F4V1_GOSDA</name>
<organism evidence="1 2">
    <name type="scientific">Gossypium darwinii</name>
    <name type="common">Darwin's cotton</name>
    <name type="synonym">Gossypium barbadense var. darwinii</name>
    <dbReference type="NCBI Taxonomy" id="34276"/>
    <lineage>
        <taxon>Eukaryota</taxon>
        <taxon>Viridiplantae</taxon>
        <taxon>Streptophyta</taxon>
        <taxon>Embryophyta</taxon>
        <taxon>Tracheophyta</taxon>
        <taxon>Spermatophyta</taxon>
        <taxon>Magnoliopsida</taxon>
        <taxon>eudicotyledons</taxon>
        <taxon>Gunneridae</taxon>
        <taxon>Pentapetalae</taxon>
        <taxon>rosids</taxon>
        <taxon>malvids</taxon>
        <taxon>Malvales</taxon>
        <taxon>Malvaceae</taxon>
        <taxon>Malvoideae</taxon>
        <taxon>Gossypium</taxon>
    </lineage>
</organism>
<evidence type="ECO:0000313" key="1">
    <source>
        <dbReference type="EMBL" id="TYH01004.1"/>
    </source>
</evidence>